<dbReference type="OrthoDB" id="3882058at2759"/>
<keyword evidence="2" id="KW-1185">Reference proteome</keyword>
<dbReference type="GeneID" id="19329699"/>
<dbReference type="AlphaFoldDB" id="R8B8M3"/>
<reference evidence="2" key="1">
    <citation type="journal article" date="2013" name="Genome Announc.">
        <title>Draft genome sequence of the ascomycete Phaeoacremonium aleophilum strain UCR-PA7, a causal agent of the esca disease complex in grapevines.</title>
        <authorList>
            <person name="Blanco-Ulate B."/>
            <person name="Rolshausen P."/>
            <person name="Cantu D."/>
        </authorList>
    </citation>
    <scope>NUCLEOTIDE SEQUENCE [LARGE SCALE GENOMIC DNA]</scope>
    <source>
        <strain evidence="2">UCR-PA7</strain>
    </source>
</reference>
<dbReference type="RefSeq" id="XP_007919511.1">
    <property type="nucleotide sequence ID" value="XM_007921320.1"/>
</dbReference>
<dbReference type="Proteomes" id="UP000014074">
    <property type="component" value="Unassembled WGS sequence"/>
</dbReference>
<dbReference type="EMBL" id="KB933378">
    <property type="protein sequence ID" value="EON95659.1"/>
    <property type="molecule type" value="Genomic_DNA"/>
</dbReference>
<dbReference type="eggNOG" id="ENOG502SJFJ">
    <property type="taxonomic scope" value="Eukaryota"/>
</dbReference>
<sequence length="212" mass="23530">MYATPPLSTKPSFSSFRPPLISSLSAPVITTVDAAAALPNLLEPYDSWSDRLGHANYTIMPKPYVPEVADLDSLRLFRADWDQARVNFTKHIVRTGEHYGTTSKTYALTEAKWTETEKEWKVAHDTVMELIAAMGNSDAAELHCMRQQDAAPAAVPRGMLDAEGKFPDLGDVDIVGPMMRDAVMVREHGIEERQNGASRFWKNLAGKVGLRK</sequence>
<accession>R8B8M3</accession>
<dbReference type="KEGG" id="tmn:UCRPA7_8810"/>
<name>R8B8M3_PHAM7</name>
<organism evidence="1 2">
    <name type="scientific">Phaeoacremonium minimum (strain UCR-PA7)</name>
    <name type="common">Esca disease fungus</name>
    <name type="synonym">Togninia minima</name>
    <dbReference type="NCBI Taxonomy" id="1286976"/>
    <lineage>
        <taxon>Eukaryota</taxon>
        <taxon>Fungi</taxon>
        <taxon>Dikarya</taxon>
        <taxon>Ascomycota</taxon>
        <taxon>Pezizomycotina</taxon>
        <taxon>Sordariomycetes</taxon>
        <taxon>Sordariomycetidae</taxon>
        <taxon>Togniniales</taxon>
        <taxon>Togniniaceae</taxon>
        <taxon>Phaeoacremonium</taxon>
    </lineage>
</organism>
<protein>
    <submittedName>
        <fullName evidence="1">Putative only prolin and serin are matching in the corresponding protein</fullName>
    </submittedName>
</protein>
<dbReference type="HOGENOM" id="CLU_113416_0_0_1"/>
<proteinExistence type="predicted"/>
<evidence type="ECO:0000313" key="2">
    <source>
        <dbReference type="Proteomes" id="UP000014074"/>
    </source>
</evidence>
<evidence type="ECO:0000313" key="1">
    <source>
        <dbReference type="EMBL" id="EON95659.1"/>
    </source>
</evidence>
<gene>
    <name evidence="1" type="ORF">UCRPA7_8810</name>
</gene>